<comment type="caution">
    <text evidence="1">The sequence shown here is derived from an EMBL/GenBank/DDBJ whole genome shotgun (WGS) entry which is preliminary data.</text>
</comment>
<evidence type="ECO:0000313" key="2">
    <source>
        <dbReference type="Proteomes" id="UP000748531"/>
    </source>
</evidence>
<dbReference type="Proteomes" id="UP000748531">
    <property type="component" value="Unassembled WGS sequence"/>
</dbReference>
<proteinExistence type="predicted"/>
<keyword evidence="2" id="KW-1185">Reference proteome</keyword>
<protein>
    <submittedName>
        <fullName evidence="1">Uncharacterized protein</fullName>
    </submittedName>
</protein>
<evidence type="ECO:0000313" key="1">
    <source>
        <dbReference type="EMBL" id="KAF5395675.1"/>
    </source>
</evidence>
<gene>
    <name evidence="1" type="ORF">PHET_11257</name>
</gene>
<sequence length="80" mass="9202">MRISHLRNNPACSYGFIMPSASEILECVPLRVDNVILYNLYQNGYDYSSSLNLFIDFENADVHTFDVLNCTFCKIDFPVI</sequence>
<accession>A0A8J4ST51</accession>
<dbReference type="AlphaFoldDB" id="A0A8J4ST51"/>
<dbReference type="EMBL" id="LUCH01010945">
    <property type="protein sequence ID" value="KAF5395675.1"/>
    <property type="molecule type" value="Genomic_DNA"/>
</dbReference>
<organism evidence="1 2">
    <name type="scientific">Paragonimus heterotremus</name>
    <dbReference type="NCBI Taxonomy" id="100268"/>
    <lineage>
        <taxon>Eukaryota</taxon>
        <taxon>Metazoa</taxon>
        <taxon>Spiralia</taxon>
        <taxon>Lophotrochozoa</taxon>
        <taxon>Platyhelminthes</taxon>
        <taxon>Trematoda</taxon>
        <taxon>Digenea</taxon>
        <taxon>Plagiorchiida</taxon>
        <taxon>Troglotremata</taxon>
        <taxon>Troglotrematidae</taxon>
        <taxon>Paragonimus</taxon>
    </lineage>
</organism>
<name>A0A8J4ST51_9TREM</name>
<reference evidence="1" key="1">
    <citation type="submission" date="2019-05" db="EMBL/GenBank/DDBJ databases">
        <title>Annotation for the trematode Paragonimus heterotremus.</title>
        <authorList>
            <person name="Choi Y.-J."/>
        </authorList>
    </citation>
    <scope>NUCLEOTIDE SEQUENCE</scope>
    <source>
        <strain evidence="1">LC</strain>
    </source>
</reference>